<dbReference type="GO" id="GO:0003779">
    <property type="term" value="F:actin binding"/>
    <property type="evidence" value="ECO:0007669"/>
    <property type="project" value="InterPro"/>
</dbReference>
<proteinExistence type="predicted"/>
<dbReference type="InterPro" id="IPR048278">
    <property type="entry name" value="PFN"/>
</dbReference>
<evidence type="ECO:0000313" key="1">
    <source>
        <dbReference type="EMBL" id="CAE0257541.1"/>
    </source>
</evidence>
<dbReference type="AlphaFoldDB" id="A0A7S3GB56"/>
<name>A0A7S3GB56_9EUKA</name>
<reference evidence="1" key="1">
    <citation type="submission" date="2021-01" db="EMBL/GenBank/DDBJ databases">
        <authorList>
            <person name="Corre E."/>
            <person name="Pelletier E."/>
            <person name="Niang G."/>
            <person name="Scheremetjew M."/>
            <person name="Finn R."/>
            <person name="Kale V."/>
            <person name="Holt S."/>
            <person name="Cochrane G."/>
            <person name="Meng A."/>
            <person name="Brown T."/>
            <person name="Cohen L."/>
        </authorList>
    </citation>
    <scope>NUCLEOTIDE SEQUENCE</scope>
    <source>
        <strain evidence="1">NIES-2562</strain>
    </source>
</reference>
<dbReference type="Pfam" id="PF00235">
    <property type="entry name" value="Profilin"/>
    <property type="match status" value="1"/>
</dbReference>
<gene>
    <name evidence="1" type="ORF">PBIL07802_LOCUS19801</name>
</gene>
<evidence type="ECO:0008006" key="2">
    <source>
        <dbReference type="Google" id="ProtNLM"/>
    </source>
</evidence>
<dbReference type="Gene3D" id="3.30.450.30">
    <property type="entry name" value="Dynein light chain 2a, cytoplasmic"/>
    <property type="match status" value="1"/>
</dbReference>
<accession>A0A7S3GB56</accession>
<protein>
    <recommendedName>
        <fullName evidence="2">Profilin</fullName>
    </recommendedName>
</protein>
<organism evidence="1">
    <name type="scientific">Palpitomonas bilix</name>
    <dbReference type="NCBI Taxonomy" id="652834"/>
    <lineage>
        <taxon>Eukaryota</taxon>
        <taxon>Eukaryota incertae sedis</taxon>
    </lineage>
</organism>
<sequence length="129" mass="13693">MNSWKKLLVERLIEEDGAKGAVIWGLDGSVCACAGMSGSEAEFMEVDRVLEDPAEAKLRGVFLNGERFTVLSAPSGQCLKAICGDVVLTAAKSRTTIIAAMHTVSSDKLITTSGKGAEELAQELRESDC</sequence>
<dbReference type="SUPFAM" id="SSF55770">
    <property type="entry name" value="Profilin (actin-binding protein)"/>
    <property type="match status" value="1"/>
</dbReference>
<dbReference type="EMBL" id="HBIB01030582">
    <property type="protein sequence ID" value="CAE0257541.1"/>
    <property type="molecule type" value="Transcribed_RNA"/>
</dbReference>
<dbReference type="InterPro" id="IPR036140">
    <property type="entry name" value="PFN_sf"/>
</dbReference>